<feature type="compositionally biased region" description="Low complexity" evidence="6">
    <location>
        <begin position="12"/>
        <end position="32"/>
    </location>
</feature>
<evidence type="ECO:0000313" key="9">
    <source>
        <dbReference type="EMBL" id="KAB2370789.1"/>
    </source>
</evidence>
<keyword evidence="10" id="KW-1185">Reference proteome</keyword>
<dbReference type="InterPro" id="IPR015500">
    <property type="entry name" value="Peptidase_S8_subtilisin-rel"/>
</dbReference>
<evidence type="ECO:0000256" key="2">
    <source>
        <dbReference type="ARBA" id="ARBA00022670"/>
    </source>
</evidence>
<dbReference type="InterPro" id="IPR023827">
    <property type="entry name" value="Peptidase_S8_Asp-AS"/>
</dbReference>
<dbReference type="OrthoDB" id="3530033at2"/>
<dbReference type="AlphaFoldDB" id="A0A6L3VM91"/>
<keyword evidence="7" id="KW-0472">Membrane</keyword>
<dbReference type="PROSITE" id="PS00136">
    <property type="entry name" value="SUBTILASE_ASP"/>
    <property type="match status" value="1"/>
</dbReference>
<dbReference type="EMBL" id="WBMR01000140">
    <property type="protein sequence ID" value="KAB2370789.1"/>
    <property type="molecule type" value="Genomic_DNA"/>
</dbReference>
<organism evidence="9 10">
    <name type="scientific">Actinomadura montaniterrae</name>
    <dbReference type="NCBI Taxonomy" id="1803903"/>
    <lineage>
        <taxon>Bacteria</taxon>
        <taxon>Bacillati</taxon>
        <taxon>Actinomycetota</taxon>
        <taxon>Actinomycetes</taxon>
        <taxon>Streptosporangiales</taxon>
        <taxon>Thermomonosporaceae</taxon>
        <taxon>Actinomadura</taxon>
    </lineage>
</organism>
<evidence type="ECO:0000256" key="7">
    <source>
        <dbReference type="SAM" id="Phobius"/>
    </source>
</evidence>
<dbReference type="PROSITE" id="PS51892">
    <property type="entry name" value="SUBTILASE"/>
    <property type="match status" value="1"/>
</dbReference>
<dbReference type="SUPFAM" id="SSF52743">
    <property type="entry name" value="Subtilisin-like"/>
    <property type="match status" value="1"/>
</dbReference>
<dbReference type="Proteomes" id="UP000483004">
    <property type="component" value="Unassembled WGS sequence"/>
</dbReference>
<evidence type="ECO:0000256" key="1">
    <source>
        <dbReference type="ARBA" id="ARBA00011073"/>
    </source>
</evidence>
<evidence type="ECO:0000256" key="4">
    <source>
        <dbReference type="ARBA" id="ARBA00022825"/>
    </source>
</evidence>
<dbReference type="PANTHER" id="PTHR43806:SF11">
    <property type="entry name" value="CEREVISIN-RELATED"/>
    <property type="match status" value="1"/>
</dbReference>
<feature type="active site" description="Charge relay system" evidence="5">
    <location>
        <position position="375"/>
    </location>
</feature>
<reference evidence="9 10" key="1">
    <citation type="submission" date="2019-09" db="EMBL/GenBank/DDBJ databases">
        <title>Actinomadura physcomitrii sp. nov., a novel actinomycete isolated from moss [Physcomitrium sphaericum (Ludw) Fuernr].</title>
        <authorList>
            <person name="Liu C."/>
            <person name="Zhuang X."/>
        </authorList>
    </citation>
    <scope>NUCLEOTIDE SEQUENCE [LARGE SCALE GENOMIC DNA]</scope>
    <source>
        <strain evidence="9 10">CYP1-1B</strain>
    </source>
</reference>
<sequence length="521" mass="54156">MGPERRHRPEPAGTAASFGGRRSRRSPGAAHRPYGHEPDDRSGRLPPWRAGTRTQFLAARRPRGLGGEHAGGPQRARLRARSSPKQAGRVNGDEPRPKAWWRISRGRHVSIPHRLIAVAGALGLIALSAHPASAEPRPRKDEWWFPAWEIENAVWPLSKGAGITVGVLDSGVNPHLPELAGVVLKGADTAGGKSNGRKDLDVKEDGHGTTMAIMIAGQGGGSSGFVGIAPEAKILPVHVMSIDVLGPDRVDSDKAIADGIRFAVGKGAKVLNLSFGAGAPGTPDQCSREVRDAVTYAIQHDVVTVAAAGDTGNTNNFAEAPASCPGVLAVGGVDSDLRPWKGTQRQPYVAVAAPASGSVAIGKTGTVYSDAQGTSASAALVSGAVALVRAHNPQMSGRTVVQRLVATALPVSKPVPDKATGYGAIRIARAIDPAKYPVPADAPNPVYDRFDQSQRAAHKAMAATATPASETHRSGSSSISPAIYAALVGLAAVLIGCLAFLWLRHHRLSGAKRNGTKGSLT</sequence>
<evidence type="ECO:0000259" key="8">
    <source>
        <dbReference type="Pfam" id="PF00082"/>
    </source>
</evidence>
<keyword evidence="3 5" id="KW-0378">Hydrolase</keyword>
<evidence type="ECO:0000256" key="5">
    <source>
        <dbReference type="PROSITE-ProRule" id="PRU01240"/>
    </source>
</evidence>
<dbReference type="GO" id="GO:0004252">
    <property type="term" value="F:serine-type endopeptidase activity"/>
    <property type="evidence" value="ECO:0007669"/>
    <property type="project" value="UniProtKB-UniRule"/>
</dbReference>
<comment type="similarity">
    <text evidence="1 5">Belongs to the peptidase S8 family.</text>
</comment>
<keyword evidence="7" id="KW-1133">Transmembrane helix</keyword>
<keyword evidence="4 5" id="KW-0720">Serine protease</keyword>
<dbReference type="PANTHER" id="PTHR43806">
    <property type="entry name" value="PEPTIDASE S8"/>
    <property type="match status" value="1"/>
</dbReference>
<dbReference type="CDD" id="cd00306">
    <property type="entry name" value="Peptidases_S8_S53"/>
    <property type="match status" value="1"/>
</dbReference>
<keyword evidence="2 5" id="KW-0645">Protease</keyword>
<name>A0A6L3VM91_9ACTN</name>
<feature type="domain" description="Peptidase S8/S53" evidence="8">
    <location>
        <begin position="160"/>
        <end position="423"/>
    </location>
</feature>
<feature type="transmembrane region" description="Helical" evidence="7">
    <location>
        <begin position="482"/>
        <end position="503"/>
    </location>
</feature>
<dbReference type="Gene3D" id="3.40.50.200">
    <property type="entry name" value="Peptidase S8/S53 domain"/>
    <property type="match status" value="1"/>
</dbReference>
<gene>
    <name evidence="9" type="ORF">F9B16_34225</name>
</gene>
<feature type="active site" description="Charge relay system" evidence="5">
    <location>
        <position position="169"/>
    </location>
</feature>
<dbReference type="GO" id="GO:0006508">
    <property type="term" value="P:proteolysis"/>
    <property type="evidence" value="ECO:0007669"/>
    <property type="project" value="UniProtKB-KW"/>
</dbReference>
<protein>
    <submittedName>
        <fullName evidence="9">S8 family serine peptidase</fullName>
    </submittedName>
</protein>
<feature type="region of interest" description="Disordered" evidence="6">
    <location>
        <begin position="1"/>
        <end position="95"/>
    </location>
</feature>
<dbReference type="Pfam" id="PF00082">
    <property type="entry name" value="Peptidase_S8"/>
    <property type="match status" value="1"/>
</dbReference>
<accession>A0A6L3VM91</accession>
<feature type="compositionally biased region" description="Basic and acidic residues" evidence="6">
    <location>
        <begin position="34"/>
        <end position="43"/>
    </location>
</feature>
<keyword evidence="7" id="KW-0812">Transmembrane</keyword>
<dbReference type="InterPro" id="IPR050131">
    <property type="entry name" value="Peptidase_S8_subtilisin-like"/>
</dbReference>
<dbReference type="InterPro" id="IPR000209">
    <property type="entry name" value="Peptidase_S8/S53_dom"/>
</dbReference>
<evidence type="ECO:0000256" key="6">
    <source>
        <dbReference type="SAM" id="MobiDB-lite"/>
    </source>
</evidence>
<feature type="active site" description="Charge relay system" evidence="5">
    <location>
        <position position="207"/>
    </location>
</feature>
<dbReference type="PRINTS" id="PR00723">
    <property type="entry name" value="SUBTILISIN"/>
</dbReference>
<proteinExistence type="inferred from homology"/>
<evidence type="ECO:0000313" key="10">
    <source>
        <dbReference type="Proteomes" id="UP000483004"/>
    </source>
</evidence>
<dbReference type="InterPro" id="IPR036852">
    <property type="entry name" value="Peptidase_S8/S53_dom_sf"/>
</dbReference>
<comment type="caution">
    <text evidence="9">The sequence shown here is derived from an EMBL/GenBank/DDBJ whole genome shotgun (WGS) entry which is preliminary data.</text>
</comment>
<evidence type="ECO:0000256" key="3">
    <source>
        <dbReference type="ARBA" id="ARBA00022801"/>
    </source>
</evidence>